<feature type="region of interest" description="Disordered" evidence="1">
    <location>
        <begin position="1"/>
        <end position="21"/>
    </location>
</feature>
<dbReference type="EMBL" id="JALJOU010000057">
    <property type="protein sequence ID" value="KAK9827588.1"/>
    <property type="molecule type" value="Genomic_DNA"/>
</dbReference>
<reference evidence="2 3" key="1">
    <citation type="journal article" date="2024" name="Nat. Commun.">
        <title>Phylogenomics reveals the evolutionary origins of lichenization in chlorophyte algae.</title>
        <authorList>
            <person name="Puginier C."/>
            <person name="Libourel C."/>
            <person name="Otte J."/>
            <person name="Skaloud P."/>
            <person name="Haon M."/>
            <person name="Grisel S."/>
            <person name="Petersen M."/>
            <person name="Berrin J.G."/>
            <person name="Delaux P.M."/>
            <person name="Dal Grande F."/>
            <person name="Keller J."/>
        </authorList>
    </citation>
    <scope>NUCLEOTIDE SEQUENCE [LARGE SCALE GENOMIC DNA]</scope>
    <source>
        <strain evidence="2 3">SAG 245.80</strain>
    </source>
</reference>
<protein>
    <submittedName>
        <fullName evidence="2">Uncharacterized protein</fullName>
    </submittedName>
</protein>
<sequence>MLAPAVQRLPDSKAVRNMTPPSVVYPNPLCSTPSSLAASLLLSDDGTGEARTTASRPVDIPGRGTRDGARDGRGGYLRMGPAHAAAAEEAPTGAPGGGLGSWADRAAAAPAHRKSKMGPPATEGREAAAAAARWRLTFKRAWIKERLHALQERFPDEPGYEDAWDEALAWLRACGPGVDLQLGDPNPEPSPTSDPDPLDGIEGVLLGEEGASDKAGAIGIGFWEAHGLEAAAVWGGKCAAAF</sequence>
<organism evidence="2 3">
    <name type="scientific">Elliptochloris bilobata</name>
    <dbReference type="NCBI Taxonomy" id="381761"/>
    <lineage>
        <taxon>Eukaryota</taxon>
        <taxon>Viridiplantae</taxon>
        <taxon>Chlorophyta</taxon>
        <taxon>core chlorophytes</taxon>
        <taxon>Trebouxiophyceae</taxon>
        <taxon>Trebouxiophyceae incertae sedis</taxon>
        <taxon>Elliptochloris clade</taxon>
        <taxon>Elliptochloris</taxon>
    </lineage>
</organism>
<dbReference type="Proteomes" id="UP001445335">
    <property type="component" value="Unassembled WGS sequence"/>
</dbReference>
<keyword evidence="3" id="KW-1185">Reference proteome</keyword>
<dbReference type="AlphaFoldDB" id="A0AAW1R250"/>
<feature type="compositionally biased region" description="Low complexity" evidence="1">
    <location>
        <begin position="80"/>
        <end position="93"/>
    </location>
</feature>
<gene>
    <name evidence="2" type="ORF">WJX81_001304</name>
</gene>
<feature type="compositionally biased region" description="Basic and acidic residues" evidence="1">
    <location>
        <begin position="64"/>
        <end position="73"/>
    </location>
</feature>
<evidence type="ECO:0000256" key="1">
    <source>
        <dbReference type="SAM" id="MobiDB-lite"/>
    </source>
</evidence>
<accession>A0AAW1R250</accession>
<feature type="region of interest" description="Disordered" evidence="1">
    <location>
        <begin position="179"/>
        <end position="203"/>
    </location>
</feature>
<name>A0AAW1R250_9CHLO</name>
<comment type="caution">
    <text evidence="2">The sequence shown here is derived from an EMBL/GenBank/DDBJ whole genome shotgun (WGS) entry which is preliminary data.</text>
</comment>
<feature type="region of interest" description="Disordered" evidence="1">
    <location>
        <begin position="47"/>
        <end position="128"/>
    </location>
</feature>
<evidence type="ECO:0000313" key="3">
    <source>
        <dbReference type="Proteomes" id="UP001445335"/>
    </source>
</evidence>
<proteinExistence type="predicted"/>
<evidence type="ECO:0000313" key="2">
    <source>
        <dbReference type="EMBL" id="KAK9827588.1"/>
    </source>
</evidence>